<keyword evidence="1" id="KW-0812">Transmembrane</keyword>
<proteinExistence type="predicted"/>
<comment type="caution">
    <text evidence="2">The sequence shown here is derived from an EMBL/GenBank/DDBJ whole genome shotgun (WGS) entry which is preliminary data.</text>
</comment>
<keyword evidence="3" id="KW-1185">Reference proteome</keyword>
<dbReference type="EC" id="3.2.1.8" evidence="2"/>
<name>A0ABV2FFX3_9STRE</name>
<dbReference type="SUPFAM" id="SSF53474">
    <property type="entry name" value="alpha/beta-Hydrolases"/>
    <property type="match status" value="1"/>
</dbReference>
<dbReference type="GO" id="GO:0031176">
    <property type="term" value="F:endo-1,4-beta-xylanase activity"/>
    <property type="evidence" value="ECO:0007669"/>
    <property type="project" value="UniProtKB-EC"/>
</dbReference>
<dbReference type="RefSeq" id="WP_354364261.1">
    <property type="nucleotide sequence ID" value="NZ_JBEPLO010000004.1"/>
</dbReference>
<evidence type="ECO:0000313" key="2">
    <source>
        <dbReference type="EMBL" id="MET3557471.1"/>
    </source>
</evidence>
<reference evidence="2 3" key="1">
    <citation type="submission" date="2024-06" db="EMBL/GenBank/DDBJ databases">
        <title>Genomic Encyclopedia of Type Strains, Phase IV (KMG-IV): sequencing the most valuable type-strain genomes for metagenomic binning, comparative biology and taxonomic classification.</title>
        <authorList>
            <person name="Goeker M."/>
        </authorList>
    </citation>
    <scope>NUCLEOTIDE SEQUENCE [LARGE SCALE GENOMIC DNA]</scope>
    <source>
        <strain evidence="2 3">DSM 28303</strain>
    </source>
</reference>
<evidence type="ECO:0000313" key="3">
    <source>
        <dbReference type="Proteomes" id="UP001549122"/>
    </source>
</evidence>
<keyword evidence="2" id="KW-0326">Glycosidase</keyword>
<keyword evidence="1" id="KW-1133">Transmembrane helix</keyword>
<dbReference type="InterPro" id="IPR029058">
    <property type="entry name" value="AB_hydrolase_fold"/>
</dbReference>
<evidence type="ECO:0000256" key="1">
    <source>
        <dbReference type="SAM" id="Phobius"/>
    </source>
</evidence>
<dbReference type="EMBL" id="JBEPLO010000004">
    <property type="protein sequence ID" value="MET3557471.1"/>
    <property type="molecule type" value="Genomic_DNA"/>
</dbReference>
<dbReference type="PANTHER" id="PTHR48098">
    <property type="entry name" value="ENTEROCHELIN ESTERASE-RELATED"/>
    <property type="match status" value="1"/>
</dbReference>
<keyword evidence="2" id="KW-0378">Hydrolase</keyword>
<organism evidence="2 3">
    <name type="scientific">Streptococcus rupicaprae</name>
    <dbReference type="NCBI Taxonomy" id="759619"/>
    <lineage>
        <taxon>Bacteria</taxon>
        <taxon>Bacillati</taxon>
        <taxon>Bacillota</taxon>
        <taxon>Bacilli</taxon>
        <taxon>Lactobacillales</taxon>
        <taxon>Streptococcaceae</taxon>
        <taxon>Streptococcus</taxon>
    </lineage>
</organism>
<dbReference type="Pfam" id="PF00756">
    <property type="entry name" value="Esterase"/>
    <property type="match status" value="1"/>
</dbReference>
<sequence length="347" mass="39585">MALMVDKGQVKKCRNGMKHKKIIVVLSLLFLLLAGASWIYLQARQDIVQTTTNNSSNLMQETQDVPPSYLEEMENGGTIEEVTYKSKDYADANQDIKKVAYVYLPPGYETEDETTSYNILYLMHGWRMTAGDFFQYSDLKNILDHMIENGNIEPLIVVTPTFDAENAPQDFSRSEAEIRNFYHDFRNDLAPYIEERYHTYARSGDVADLQASRNHRAFAGFSGGSVTTWSQFLHNLDLIKYFGPMSGDSWEVEVYGGRDKSQATVDLFEQVVTEGGYDISDYQIYAATGTEDFAQDLIVTQVEEMWTRQPFSQDNLTLHISTGSSHDLLAVQEYLYNMLPTLFVKTN</sequence>
<accession>A0ABV2FFX3</accession>
<dbReference type="InterPro" id="IPR050583">
    <property type="entry name" value="Mycobacterial_A85_antigen"/>
</dbReference>
<dbReference type="InterPro" id="IPR000801">
    <property type="entry name" value="Esterase-like"/>
</dbReference>
<dbReference type="Proteomes" id="UP001549122">
    <property type="component" value="Unassembled WGS sequence"/>
</dbReference>
<dbReference type="Gene3D" id="3.40.50.1820">
    <property type="entry name" value="alpha/beta hydrolase"/>
    <property type="match status" value="1"/>
</dbReference>
<gene>
    <name evidence="2" type="ORF">ABID29_000581</name>
</gene>
<feature type="transmembrane region" description="Helical" evidence="1">
    <location>
        <begin position="21"/>
        <end position="41"/>
    </location>
</feature>
<protein>
    <submittedName>
        <fullName evidence="2">Endo-1,4-beta-xylanase</fullName>
        <ecNumber evidence="2">3.2.1.8</ecNumber>
    </submittedName>
</protein>
<dbReference type="PANTHER" id="PTHR48098:SF1">
    <property type="entry name" value="DIACYLGLYCEROL ACYLTRANSFERASE_MYCOLYLTRANSFERASE AG85A"/>
    <property type="match status" value="1"/>
</dbReference>
<keyword evidence="1" id="KW-0472">Membrane</keyword>